<dbReference type="InterPro" id="IPR036182">
    <property type="entry name" value="PCuAC_sf"/>
</dbReference>
<dbReference type="EMBL" id="VHSH01000012">
    <property type="protein sequence ID" value="TQV72561.1"/>
    <property type="molecule type" value="Genomic_DNA"/>
</dbReference>
<protein>
    <submittedName>
        <fullName evidence="2">Copper chaperone PCu(A)C</fullName>
    </submittedName>
</protein>
<name>A0A545T5P8_9PROT</name>
<evidence type="ECO:0000256" key="1">
    <source>
        <dbReference type="SAM" id="MobiDB-lite"/>
    </source>
</evidence>
<dbReference type="Pfam" id="PF04314">
    <property type="entry name" value="PCuAC"/>
    <property type="match status" value="1"/>
</dbReference>
<keyword evidence="3" id="KW-1185">Reference proteome</keyword>
<dbReference type="SUPFAM" id="SSF110087">
    <property type="entry name" value="DR1885-like metal-binding protein"/>
    <property type="match status" value="1"/>
</dbReference>
<reference evidence="2 3" key="1">
    <citation type="submission" date="2019-06" db="EMBL/GenBank/DDBJ databases">
        <title>Whole genome sequence for Rhodospirillaceae sp. R148.</title>
        <authorList>
            <person name="Wang G."/>
        </authorList>
    </citation>
    <scope>NUCLEOTIDE SEQUENCE [LARGE SCALE GENOMIC DNA]</scope>
    <source>
        <strain evidence="2 3">R148</strain>
    </source>
</reference>
<dbReference type="OrthoDB" id="9796962at2"/>
<dbReference type="PANTHER" id="PTHR36302">
    <property type="entry name" value="BLR7088 PROTEIN"/>
    <property type="match status" value="1"/>
</dbReference>
<dbReference type="Proteomes" id="UP000315252">
    <property type="component" value="Unassembled WGS sequence"/>
</dbReference>
<dbReference type="PANTHER" id="PTHR36302:SF1">
    <property type="entry name" value="COPPER CHAPERONE PCU(A)C"/>
    <property type="match status" value="1"/>
</dbReference>
<dbReference type="InterPro" id="IPR058248">
    <property type="entry name" value="Lxx211020-like"/>
</dbReference>
<proteinExistence type="predicted"/>
<sequence length="172" mass="18270">MTGALVLGGLALSGSLSSSDLQAHEFKKGDLMIDHPFARASIPDRPGAAYVTIKNMGGEDDRLVSASSPKAGRVELHTHIMENGVARMRKVEAIEVPAGGTAELKPGGDHIMLFKLDNALSEGETFPITLTFEKAGDVEVTVNVEAMGSGGMNHEGMKHESMKHGDDMKKTQ</sequence>
<comment type="caution">
    <text evidence="2">The sequence shown here is derived from an EMBL/GenBank/DDBJ whole genome shotgun (WGS) entry which is preliminary data.</text>
</comment>
<organism evidence="2 3">
    <name type="scientific">Denitrobaculum tricleocarpae</name>
    <dbReference type="NCBI Taxonomy" id="2591009"/>
    <lineage>
        <taxon>Bacteria</taxon>
        <taxon>Pseudomonadati</taxon>
        <taxon>Pseudomonadota</taxon>
        <taxon>Alphaproteobacteria</taxon>
        <taxon>Rhodospirillales</taxon>
        <taxon>Rhodospirillaceae</taxon>
        <taxon>Denitrobaculum</taxon>
    </lineage>
</organism>
<evidence type="ECO:0000313" key="2">
    <source>
        <dbReference type="EMBL" id="TQV72561.1"/>
    </source>
</evidence>
<accession>A0A545T5P8</accession>
<feature type="region of interest" description="Disordered" evidence="1">
    <location>
        <begin position="148"/>
        <end position="172"/>
    </location>
</feature>
<dbReference type="Gene3D" id="2.60.40.1890">
    <property type="entry name" value="PCu(A)C copper chaperone"/>
    <property type="match status" value="1"/>
</dbReference>
<dbReference type="AlphaFoldDB" id="A0A545T5P8"/>
<dbReference type="InterPro" id="IPR007410">
    <property type="entry name" value="LpqE-like"/>
</dbReference>
<gene>
    <name evidence="2" type="ORF">FKG95_25855</name>
</gene>
<evidence type="ECO:0000313" key="3">
    <source>
        <dbReference type="Proteomes" id="UP000315252"/>
    </source>
</evidence>
<feature type="compositionally biased region" description="Basic and acidic residues" evidence="1">
    <location>
        <begin position="155"/>
        <end position="172"/>
    </location>
</feature>